<reference evidence="7" key="1">
    <citation type="submission" date="2018-07" db="EMBL/GenBank/DDBJ databases">
        <authorList>
            <consortium name="Genoscope - CEA"/>
            <person name="William W."/>
        </authorList>
    </citation>
    <scope>NUCLEOTIDE SEQUENCE</scope>
    <source>
        <strain evidence="7">IK1</strain>
    </source>
</reference>
<dbReference type="GO" id="GO:0046872">
    <property type="term" value="F:metal ion binding"/>
    <property type="evidence" value="ECO:0007669"/>
    <property type="project" value="InterPro"/>
</dbReference>
<evidence type="ECO:0000259" key="6">
    <source>
        <dbReference type="Pfam" id="PF01676"/>
    </source>
</evidence>
<feature type="domain" description="Metalloenzyme" evidence="6">
    <location>
        <begin position="1"/>
        <end position="396"/>
    </location>
</feature>
<dbReference type="PANTHER" id="PTHR31209">
    <property type="entry name" value="COFACTOR-INDEPENDENT PHOSPHOGLYCERATE MUTASE"/>
    <property type="match status" value="1"/>
</dbReference>
<evidence type="ECO:0000256" key="5">
    <source>
        <dbReference type="ARBA" id="ARBA00023152"/>
    </source>
</evidence>
<dbReference type="PIRSF" id="PIRSF006392">
    <property type="entry name" value="IPGAM_arch"/>
    <property type="match status" value="1"/>
</dbReference>
<comment type="pathway">
    <text evidence="3">Carbohydrate degradation.</text>
</comment>
<evidence type="ECO:0000256" key="4">
    <source>
        <dbReference type="ARBA" id="ARBA00005524"/>
    </source>
</evidence>
<evidence type="ECO:0000256" key="3">
    <source>
        <dbReference type="ARBA" id="ARBA00004921"/>
    </source>
</evidence>
<organism evidence="7">
    <name type="scientific">Uncultured Desulfatiglans sp</name>
    <dbReference type="NCBI Taxonomy" id="1748965"/>
    <lineage>
        <taxon>Bacteria</taxon>
        <taxon>Pseudomonadati</taxon>
        <taxon>Thermodesulfobacteriota</taxon>
        <taxon>Desulfobacteria</taxon>
        <taxon>Desulfatiglandales</taxon>
        <taxon>Desulfatiglandaceae</taxon>
        <taxon>Desulfatiglans</taxon>
        <taxon>environmental samples</taxon>
    </lineage>
</organism>
<dbReference type="AlphaFoldDB" id="A0A653AJ59"/>
<comment type="function">
    <text evidence="2">Catalyzes the interconversion of 2-phosphoglycerate and 3-phosphoglycerate.</text>
</comment>
<gene>
    <name evidence="7" type="ORF">TRIP_B50611</name>
</gene>
<comment type="similarity">
    <text evidence="4">Belongs to the BPG-independent phosphoglycerate mutase family. A-PGAM subfamily.</text>
</comment>
<evidence type="ECO:0000256" key="1">
    <source>
        <dbReference type="ARBA" id="ARBA00000370"/>
    </source>
</evidence>
<dbReference type="GO" id="GO:0006096">
    <property type="term" value="P:glycolytic process"/>
    <property type="evidence" value="ECO:0007669"/>
    <property type="project" value="UniProtKB-KW"/>
</dbReference>
<dbReference type="PANTHER" id="PTHR31209:SF0">
    <property type="entry name" value="METALLOENZYME DOMAIN-CONTAINING PROTEIN"/>
    <property type="match status" value="1"/>
</dbReference>
<accession>A0A653AJ59</accession>
<proteinExistence type="inferred from homology"/>
<dbReference type="InterPro" id="IPR004456">
    <property type="entry name" value="Pglycerate_mutase_ApgM"/>
</dbReference>
<dbReference type="SUPFAM" id="SSF53649">
    <property type="entry name" value="Alkaline phosphatase-like"/>
    <property type="match status" value="1"/>
</dbReference>
<dbReference type="EMBL" id="UPXX01000032">
    <property type="protein sequence ID" value="VBB47816.1"/>
    <property type="molecule type" value="Genomic_DNA"/>
</dbReference>
<evidence type="ECO:0000313" key="7">
    <source>
        <dbReference type="EMBL" id="VBB47816.1"/>
    </source>
</evidence>
<protein>
    <submittedName>
        <fullName evidence="7">Putative 2,3-bisphosphoglycerate-independent phosphoglycerate mutase 2</fullName>
    </submittedName>
</protein>
<evidence type="ECO:0000256" key="2">
    <source>
        <dbReference type="ARBA" id="ARBA00002315"/>
    </source>
</evidence>
<dbReference type="InterPro" id="IPR006124">
    <property type="entry name" value="Metalloenzyme"/>
</dbReference>
<dbReference type="Gene3D" id="3.40.720.10">
    <property type="entry name" value="Alkaline Phosphatase, subunit A"/>
    <property type="match status" value="2"/>
</dbReference>
<comment type="catalytic activity">
    <reaction evidence="1">
        <text>(2R)-2-phosphoglycerate = (2R)-3-phosphoglycerate</text>
        <dbReference type="Rhea" id="RHEA:15901"/>
        <dbReference type="ChEBI" id="CHEBI:58272"/>
        <dbReference type="ChEBI" id="CHEBI:58289"/>
        <dbReference type="EC" id="5.4.2.12"/>
    </reaction>
</comment>
<sequence>MKIVLVLLDGLGDRSYPSLQDRTPLQAAQTPNLDRLAALGSNGLFHASCPGECLPSEIAHHLLFGYAQETFPGRGLLEGVGASVPFQDQDVLCLAHLSHVRLVDGIPILTVSHKTIDLDPEERDALYAALSPYESGPIRIELHRTYGNNGILVLKGPVSPFVSDSDPMLRGCSMARIHPLADNPEPERAERTARVLNGYLRHCYAVLSRHPINRARLASGRAPANFLATQRCGRRIRQEPFPKKWGMTARLIGSGAVFAGLAHELGFDFTPEQDTTAPGEDLRRRVRMALDDGFHDFIHVHTKAPDEAAHRGDPLAKKRIIQDLDGALSEALDAVTTRGDLLLAVTADHSTPCESRLIHSGEPVPVALAGQGVRRDAVVRFDEISAATGCLGFLRAGELLLTLLNYTDRSALVSHCLGPARRPFFPTDYAPFDIGNPPAAY</sequence>
<name>A0A653AJ59_UNCDX</name>
<dbReference type="InterPro" id="IPR017850">
    <property type="entry name" value="Alkaline_phosphatase_core_sf"/>
</dbReference>
<dbReference type="Pfam" id="PF10143">
    <property type="entry name" value="PhosphMutase"/>
    <property type="match status" value="1"/>
</dbReference>
<dbReference type="CDD" id="cd16011">
    <property type="entry name" value="iPGM_like"/>
    <property type="match status" value="1"/>
</dbReference>
<keyword evidence="5" id="KW-0324">Glycolysis</keyword>
<dbReference type="Pfam" id="PF01676">
    <property type="entry name" value="Metalloenzyme"/>
    <property type="match status" value="1"/>
</dbReference>
<dbReference type="GO" id="GO:0004619">
    <property type="term" value="F:phosphoglycerate mutase activity"/>
    <property type="evidence" value="ECO:0007669"/>
    <property type="project" value="UniProtKB-EC"/>
</dbReference>